<organism evidence="1 2">
    <name type="scientific">Nocardioides psychrotolerans</name>
    <dbReference type="NCBI Taxonomy" id="1005945"/>
    <lineage>
        <taxon>Bacteria</taxon>
        <taxon>Bacillati</taxon>
        <taxon>Actinomycetota</taxon>
        <taxon>Actinomycetes</taxon>
        <taxon>Propionibacteriales</taxon>
        <taxon>Nocardioidaceae</taxon>
        <taxon>Nocardioides</taxon>
    </lineage>
</organism>
<evidence type="ECO:0000313" key="1">
    <source>
        <dbReference type="EMBL" id="SFJ33080.1"/>
    </source>
</evidence>
<evidence type="ECO:0000313" key="2">
    <source>
        <dbReference type="Proteomes" id="UP000198649"/>
    </source>
</evidence>
<evidence type="ECO:0008006" key="3">
    <source>
        <dbReference type="Google" id="ProtNLM"/>
    </source>
</evidence>
<gene>
    <name evidence="1" type="ORF">SAMN05216561_12530</name>
</gene>
<dbReference type="RefSeq" id="WP_218031358.1">
    <property type="nucleotide sequence ID" value="NZ_BKAF01000035.1"/>
</dbReference>
<protein>
    <recommendedName>
        <fullName evidence="3">DUF4913 domain-containing protein</fullName>
    </recommendedName>
</protein>
<proteinExistence type="predicted"/>
<dbReference type="Proteomes" id="UP000198649">
    <property type="component" value="Unassembled WGS sequence"/>
</dbReference>
<accession>A0A1I3QH36</accession>
<reference evidence="1 2" key="1">
    <citation type="submission" date="2016-10" db="EMBL/GenBank/DDBJ databases">
        <authorList>
            <person name="de Groot N.N."/>
        </authorList>
    </citation>
    <scope>NUCLEOTIDE SEQUENCE [LARGE SCALE GENOMIC DNA]</scope>
    <source>
        <strain evidence="1 2">CGMCC 1.11156</strain>
    </source>
</reference>
<dbReference type="EMBL" id="FOQG01000025">
    <property type="protein sequence ID" value="SFJ33080.1"/>
    <property type="molecule type" value="Genomic_DNA"/>
</dbReference>
<dbReference type="STRING" id="1005945.SAMN05216561_12530"/>
<name>A0A1I3QH36_9ACTN</name>
<keyword evidence="2" id="KW-1185">Reference proteome</keyword>
<dbReference type="AlphaFoldDB" id="A0A1I3QH36"/>
<sequence>MTPEFDPAQPPLIDEDRHPVFDSWEGVENIESLDCAEHDDEEPQHPINWNLLTSDEAEAEWLDLNAWVNWLRSTYGLPPTVIPPFWHRHDELVWELSALHQHWLNSYDPEGSPSAPLAWHRDFGDARNRLREWISTSGTRLDRDRPTRQTTWPGEAPVQPAAETVIADRNADFVQFVLDDVTARRRIEERVRLRAS</sequence>